<name>A0ABR6KMT2_9BACT</name>
<comment type="caution">
    <text evidence="2">The sequence shown here is derived from an EMBL/GenBank/DDBJ whole genome shotgun (WGS) entry which is preliminary data.</text>
</comment>
<reference evidence="2 3" key="1">
    <citation type="submission" date="2020-08" db="EMBL/GenBank/DDBJ databases">
        <title>Genomic Encyclopedia of Type Strains, Phase IV (KMG-IV): sequencing the most valuable type-strain genomes for metagenomic binning, comparative biology and taxonomic classification.</title>
        <authorList>
            <person name="Goeker M."/>
        </authorList>
    </citation>
    <scope>NUCLEOTIDE SEQUENCE [LARGE SCALE GENOMIC DNA]</scope>
    <source>
        <strain evidence="2 3">DSM 102983</strain>
    </source>
</reference>
<keyword evidence="1" id="KW-0732">Signal</keyword>
<evidence type="ECO:0000313" key="2">
    <source>
        <dbReference type="EMBL" id="MBB4622699.1"/>
    </source>
</evidence>
<accession>A0ABR6KMT2</accession>
<evidence type="ECO:0008006" key="4">
    <source>
        <dbReference type="Google" id="ProtNLM"/>
    </source>
</evidence>
<organism evidence="2 3">
    <name type="scientific">Parabacteroides faecis</name>
    <dbReference type="NCBI Taxonomy" id="1217282"/>
    <lineage>
        <taxon>Bacteria</taxon>
        <taxon>Pseudomonadati</taxon>
        <taxon>Bacteroidota</taxon>
        <taxon>Bacteroidia</taxon>
        <taxon>Bacteroidales</taxon>
        <taxon>Tannerellaceae</taxon>
        <taxon>Parabacteroides</taxon>
    </lineage>
</organism>
<dbReference type="EMBL" id="JACHOC010000004">
    <property type="protein sequence ID" value="MBB4622699.1"/>
    <property type="molecule type" value="Genomic_DNA"/>
</dbReference>
<evidence type="ECO:0000256" key="1">
    <source>
        <dbReference type="SAM" id="SignalP"/>
    </source>
</evidence>
<evidence type="ECO:0000313" key="3">
    <source>
        <dbReference type="Proteomes" id="UP000533637"/>
    </source>
</evidence>
<proteinExistence type="predicted"/>
<dbReference type="Proteomes" id="UP000533637">
    <property type="component" value="Unassembled WGS sequence"/>
</dbReference>
<protein>
    <recommendedName>
        <fullName evidence="4">Lipoprotein</fullName>
    </recommendedName>
</protein>
<feature type="signal peptide" evidence="1">
    <location>
        <begin position="1"/>
        <end position="22"/>
    </location>
</feature>
<keyword evidence="3" id="KW-1185">Reference proteome</keyword>
<feature type="chain" id="PRO_5045202837" description="Lipoprotein" evidence="1">
    <location>
        <begin position="23"/>
        <end position="264"/>
    </location>
</feature>
<gene>
    <name evidence="2" type="ORF">GGQ57_002599</name>
</gene>
<dbReference type="PROSITE" id="PS51257">
    <property type="entry name" value="PROKAR_LIPOPROTEIN"/>
    <property type="match status" value="1"/>
</dbReference>
<sequence length="264" mass="29942">MKNKELYSILIVCLMMLSSCLGDTNTRITVGEQEAVYQVRPTKGFYVKDGRFLYDSNLSVSGDGGDCFLIEYSFDSSAPELQGSDSLSIELIGNPISVPLWPLDSQWTDTTKVLKNEVLTESLLKRNAYIRGRLFLWSNHTETESQQDSFMMSYDPEKMYTAENGKRIYNLYLRAIKKVTEKEEGSEGEEGTEPTEEEKTVKVLITNAFNIEEFYNKAKAFEEENGEKEVAIAINYASAYNKDTTACLWSVTDTIKISFNGRTE</sequence>
<dbReference type="RefSeq" id="WP_122353989.1">
    <property type="nucleotide sequence ID" value="NZ_BMPB01000012.1"/>
</dbReference>